<feature type="transmembrane region" description="Helical" evidence="1">
    <location>
        <begin position="217"/>
        <end position="238"/>
    </location>
</feature>
<evidence type="ECO:0000313" key="2">
    <source>
        <dbReference type="EMBL" id="OXA44785.1"/>
    </source>
</evidence>
<reference evidence="2 3" key="1">
    <citation type="submission" date="2015-12" db="EMBL/GenBank/DDBJ databases">
        <title>The genome of Folsomia candida.</title>
        <authorList>
            <person name="Faddeeva A."/>
            <person name="Derks M.F."/>
            <person name="Anvar Y."/>
            <person name="Smit S."/>
            <person name="Van Straalen N."/>
            <person name="Roelofs D."/>
        </authorList>
    </citation>
    <scope>NUCLEOTIDE SEQUENCE [LARGE SCALE GENOMIC DNA]</scope>
    <source>
        <strain evidence="2 3">VU population</strain>
        <tissue evidence="2">Whole body</tissue>
    </source>
</reference>
<feature type="transmembrane region" description="Helical" evidence="1">
    <location>
        <begin position="45"/>
        <end position="68"/>
    </location>
</feature>
<accession>A0A226DGV6</accession>
<evidence type="ECO:0000313" key="3">
    <source>
        <dbReference type="Proteomes" id="UP000198287"/>
    </source>
</evidence>
<feature type="transmembrane region" description="Helical" evidence="1">
    <location>
        <begin position="152"/>
        <end position="172"/>
    </location>
</feature>
<sequence length="353" mass="41280">MLSRRMLKIICSRQRFTDISRCAAFNICQPVGDRVRLGVSKWQNFLVYVFFTLLTLTYCTISMSRMYLRIWETKINRTQFVVDIDLGVLVSLSAALILLVAMRRKEHVKIFNVLMSLDEGMRKGSQNVVLKSLMVTKYREKLQLQMVVTESLLILISVTTAVIPVLHGFVLLDKVDPINRFLRDVFHIRLRAEWKYFPLMGCITYFVLQVCNVICHYLIYGVLYTYSIGVWLSILIIPERKVPQNRTRWRKAGLVSVSDSIDYYEYIDNSRSWTNLQMYVEIRITAGLSDRAEKFITNCVSKYRRKSVKGKIVASFWIIRLRTGLPFFVLKHSTFIRFLYQVLSILTTLLLTT</sequence>
<keyword evidence="1" id="KW-1133">Transmembrane helix</keyword>
<dbReference type="AlphaFoldDB" id="A0A226DGV6"/>
<organism evidence="2 3">
    <name type="scientific">Folsomia candida</name>
    <name type="common">Springtail</name>
    <dbReference type="NCBI Taxonomy" id="158441"/>
    <lineage>
        <taxon>Eukaryota</taxon>
        <taxon>Metazoa</taxon>
        <taxon>Ecdysozoa</taxon>
        <taxon>Arthropoda</taxon>
        <taxon>Hexapoda</taxon>
        <taxon>Collembola</taxon>
        <taxon>Entomobryomorpha</taxon>
        <taxon>Isotomoidea</taxon>
        <taxon>Isotomidae</taxon>
        <taxon>Proisotominae</taxon>
        <taxon>Folsomia</taxon>
    </lineage>
</organism>
<gene>
    <name evidence="2" type="ORF">Fcan01_20622</name>
</gene>
<proteinExistence type="predicted"/>
<keyword evidence="1" id="KW-0472">Membrane</keyword>
<dbReference type="Proteomes" id="UP000198287">
    <property type="component" value="Unassembled WGS sequence"/>
</dbReference>
<dbReference type="EMBL" id="LNIX01000019">
    <property type="protein sequence ID" value="OXA44785.1"/>
    <property type="molecule type" value="Genomic_DNA"/>
</dbReference>
<comment type="caution">
    <text evidence="2">The sequence shown here is derived from an EMBL/GenBank/DDBJ whole genome shotgun (WGS) entry which is preliminary data.</text>
</comment>
<keyword evidence="1" id="KW-0812">Transmembrane</keyword>
<name>A0A226DGV6_FOLCA</name>
<evidence type="ECO:0000256" key="1">
    <source>
        <dbReference type="SAM" id="Phobius"/>
    </source>
</evidence>
<keyword evidence="3" id="KW-1185">Reference proteome</keyword>
<protein>
    <submittedName>
        <fullName evidence="2">Uncharacterized protein</fullName>
    </submittedName>
</protein>
<feature type="transmembrane region" description="Helical" evidence="1">
    <location>
        <begin position="80"/>
        <end position="102"/>
    </location>
</feature>